<evidence type="ECO:0000259" key="3">
    <source>
        <dbReference type="PROSITE" id="PS51194"/>
    </source>
</evidence>
<evidence type="ECO:0000313" key="5">
    <source>
        <dbReference type="Proteomes" id="UP000186323"/>
    </source>
</evidence>
<dbReference type="InterPro" id="IPR001650">
    <property type="entry name" value="Helicase_C-like"/>
</dbReference>
<dbReference type="SMART" id="SM00487">
    <property type="entry name" value="DEXDc"/>
    <property type="match status" value="1"/>
</dbReference>
<dbReference type="CDD" id="cd18793">
    <property type="entry name" value="SF2_C_SNF"/>
    <property type="match status" value="1"/>
</dbReference>
<dbReference type="InterPro" id="IPR027417">
    <property type="entry name" value="P-loop_NTPase"/>
</dbReference>
<dbReference type="InterPro" id="IPR014001">
    <property type="entry name" value="Helicase_ATP-bd"/>
</dbReference>
<dbReference type="PANTHER" id="PTHR10799">
    <property type="entry name" value="SNF2/RAD54 HELICASE FAMILY"/>
    <property type="match status" value="1"/>
</dbReference>
<keyword evidence="4" id="KW-0347">Helicase</keyword>
<evidence type="ECO:0000313" key="4">
    <source>
        <dbReference type="EMBL" id="SFV72455.1"/>
    </source>
</evidence>
<dbReference type="AlphaFoldDB" id="A0A1K1LCN5"/>
<sequence length="1062" mass="120641">MPHSDTRFFTNTENSSLVTRFAATLKEARFFDVLVGYFRASGFHLLCHSLQDVEKIRILVGLNVDEQIFSASQDAMLSLPGNLLSHQEARNLYSRQLVQEIESAEETQATEESIRIFMQWLQQGKLELRGHPSRTIHAKVYISRYRGDLLYGSVITGSSNFSASGLIAQCEFNVELKDRPDVDFALERFEKLWQEGIALTDIFVATVQQKTWLSESITPYELYLKVLYEYFREDMDLAASASLVLPEGMYNLEYQRQAVAAAARILSKHNGVFLSDVVGLGKTYITALLLQTLPGKKLIICPPVLCDYWRDTLMQFMVPHCRVVSSGKLDVASAKASQCQIIVVDEAHRFRNENTQSYAQLKVICANKKVILLSATPLNNQLGDLLAQLKLFQAARQSSIQGVSNLEGFFKKRQEELKSVPRDDPSYPDIVRKSAALVRDKVLKYVMVRRTRSEIRRYFQADLQRQQLHFPEMMPPQRIIYKFDAETEVVFDETIALLKTLQYARYKALLYLERGISAQQRQGQHNISGFMKCILIKRLESSFQAFRGTVSRFIQSHETFLKMLAAGCVILGKNVDVEAFAGLDDDALTQALDAADGERYDAAEFSDELRKDVEQDLEVLRSIARLWTAVTTDSKFEAVAAMLQTSPLLKDERVLIFTESRETALYLGERLEVLFPGASLVFDSQGGVCFRDGARQFLSSYDARERILRNFDPGHEAPEQDIRLLIATDVLAEGVNLHRAGRIINYDLPWNPTRIMQRVGRINRVGSRHEKLYIFNIFPTSQADAHLGLESNIINKIDAFHTVLGEDDRYLSEEEQPVPQGLFGQRLMRRLDQAGMEDDNEEDSELKYLEIIRTIRDTEPELYSRLEHLPRKARAGREVKEHANSTLIFFKEGQVKKFVLVPPQGQGEPQELTFLEAAASFACPATTPRKEVPPVYYEALSSARRWLEQRGAEDAFTPTRSTTDKQLLHGLKALLQWRAFQEEDRTYLALLCAAVDQGRLSRPLLKKLHATANPRKYAPQPMLAALRALAPENMLTTPAAATPKASERQPHEIILAEYLVEN</sequence>
<keyword evidence="1" id="KW-0378">Hydrolase</keyword>
<dbReference type="GO" id="GO:0005524">
    <property type="term" value="F:ATP binding"/>
    <property type="evidence" value="ECO:0007669"/>
    <property type="project" value="InterPro"/>
</dbReference>
<dbReference type="OrthoDB" id="18878at2"/>
<dbReference type="InterPro" id="IPR000330">
    <property type="entry name" value="SNF2_N"/>
</dbReference>
<dbReference type="GO" id="GO:0004386">
    <property type="term" value="F:helicase activity"/>
    <property type="evidence" value="ECO:0007669"/>
    <property type="project" value="UniProtKB-KW"/>
</dbReference>
<dbReference type="CDD" id="cd09178">
    <property type="entry name" value="PLDc_N_Snf2_like"/>
    <property type="match status" value="1"/>
</dbReference>
<keyword evidence="4" id="KW-0547">Nucleotide-binding</keyword>
<dbReference type="Pfam" id="PF00271">
    <property type="entry name" value="Helicase_C"/>
    <property type="match status" value="1"/>
</dbReference>
<dbReference type="PROSITE" id="PS51192">
    <property type="entry name" value="HELICASE_ATP_BIND_1"/>
    <property type="match status" value="1"/>
</dbReference>
<feature type="domain" description="Helicase C-terminal" evidence="3">
    <location>
        <begin position="641"/>
        <end position="816"/>
    </location>
</feature>
<name>A0A1K1LCN5_9BACT</name>
<dbReference type="InterPro" id="IPR049730">
    <property type="entry name" value="SNF2/RAD54-like_C"/>
</dbReference>
<dbReference type="SUPFAM" id="SSF52540">
    <property type="entry name" value="P-loop containing nucleoside triphosphate hydrolases"/>
    <property type="match status" value="2"/>
</dbReference>
<accession>A0A1K1LCN5</accession>
<proteinExistence type="predicted"/>
<dbReference type="Gene3D" id="3.40.50.300">
    <property type="entry name" value="P-loop containing nucleotide triphosphate hydrolases"/>
    <property type="match status" value="1"/>
</dbReference>
<dbReference type="Pfam" id="PF00176">
    <property type="entry name" value="SNF2-rel_dom"/>
    <property type="match status" value="1"/>
</dbReference>
<keyword evidence="4" id="KW-0067">ATP-binding</keyword>
<dbReference type="Gene3D" id="3.30.870.10">
    <property type="entry name" value="Endonuclease Chain A"/>
    <property type="match status" value="1"/>
</dbReference>
<dbReference type="InterPro" id="IPR038718">
    <property type="entry name" value="SNF2-like_sf"/>
</dbReference>
<dbReference type="SMART" id="SM00490">
    <property type="entry name" value="HELICc"/>
    <property type="match status" value="1"/>
</dbReference>
<dbReference type="RefSeq" id="WP_072332825.1">
    <property type="nucleotide sequence ID" value="NZ_DBGALU010000047.1"/>
</dbReference>
<protein>
    <submittedName>
        <fullName evidence="4">COG0553: Superfamily II DNA/RNA helicases, SNF2 family</fullName>
    </submittedName>
</protein>
<dbReference type="Proteomes" id="UP000186323">
    <property type="component" value="Chromosome I"/>
</dbReference>
<evidence type="ECO:0000259" key="2">
    <source>
        <dbReference type="PROSITE" id="PS51192"/>
    </source>
</evidence>
<dbReference type="GO" id="GO:0016787">
    <property type="term" value="F:hydrolase activity"/>
    <property type="evidence" value="ECO:0007669"/>
    <property type="project" value="UniProtKB-KW"/>
</dbReference>
<dbReference type="KEGG" id="dpg:DESPIGER_0570"/>
<dbReference type="SUPFAM" id="SSF56024">
    <property type="entry name" value="Phospholipase D/nuclease"/>
    <property type="match status" value="1"/>
</dbReference>
<feature type="domain" description="Helicase ATP-binding" evidence="2">
    <location>
        <begin position="263"/>
        <end position="395"/>
    </location>
</feature>
<reference evidence="5" key="1">
    <citation type="submission" date="2016-10" db="EMBL/GenBank/DDBJ databases">
        <authorList>
            <person name="Wegmann U."/>
        </authorList>
    </citation>
    <scope>NUCLEOTIDE SEQUENCE [LARGE SCALE GENOMIC DNA]</scope>
</reference>
<organism evidence="4 5">
    <name type="scientific">Desulfovibrio piger</name>
    <dbReference type="NCBI Taxonomy" id="901"/>
    <lineage>
        <taxon>Bacteria</taxon>
        <taxon>Pseudomonadati</taxon>
        <taxon>Thermodesulfobacteriota</taxon>
        <taxon>Desulfovibrionia</taxon>
        <taxon>Desulfovibrionales</taxon>
        <taxon>Desulfovibrionaceae</taxon>
        <taxon>Desulfovibrio</taxon>
    </lineage>
</organism>
<evidence type="ECO:0000256" key="1">
    <source>
        <dbReference type="ARBA" id="ARBA00022801"/>
    </source>
</evidence>
<gene>
    <name evidence="4" type="ORF">DESPIGER_0570</name>
</gene>
<dbReference type="PROSITE" id="PS51194">
    <property type="entry name" value="HELICASE_CTER"/>
    <property type="match status" value="1"/>
</dbReference>
<keyword evidence="5" id="KW-1185">Reference proteome</keyword>
<dbReference type="Gene3D" id="3.40.50.10810">
    <property type="entry name" value="Tandem AAA-ATPase domain"/>
    <property type="match status" value="2"/>
</dbReference>
<dbReference type="EMBL" id="LT630450">
    <property type="protein sequence ID" value="SFV72455.1"/>
    <property type="molecule type" value="Genomic_DNA"/>
</dbReference>